<sequence length="380" mass="41768">MTSNQDSERGAQDNTSSNQFVELTPDNLEGFEASLKNLEKDLNQIKSHHKLESVDRDRVKELFGRKLDLMHQFNLFINQQTPRYHHGSSFISSFDQQRLLNKLKEIETEISKLQAEDGLDQGQNSAPSKRKKFSFKKTPLSQPALPIPTVSTAPEAEPTPSAVSIPPLHESQGFNPLGLTADSQNLFIQPSCPVQPLHILALSDLSNVVLDLRNLAPHLSTLQLSRIHHAAVLAPPLSGSAFLTHVSHSILLLISQQVRSYGCEDVVLLLHTHTGPVIESCKGIRIAPYPIDLFPPSPSDAFDPARSSSQHHLPHDFDHPEASSTSSPNFSILDSPPIPRDDLCTLFQPGHPLVPSVHSLPTGGSCFLLPESCKDLLAQL</sequence>
<proteinExistence type="inferred from homology"/>
<feature type="compositionally biased region" description="Polar residues" evidence="2">
    <location>
        <begin position="12"/>
        <end position="21"/>
    </location>
</feature>
<dbReference type="InterPro" id="IPR012945">
    <property type="entry name" value="Tubulin-bd_cofactor_C_dom"/>
</dbReference>
<comment type="caution">
    <text evidence="4">The sequence shown here is derived from an EMBL/GenBank/DDBJ whole genome shotgun (WGS) entry which is preliminary data.</text>
</comment>
<dbReference type="InterPro" id="IPR017901">
    <property type="entry name" value="C-CAP_CF_C-like"/>
</dbReference>
<gene>
    <name evidence="4" type="ORF">PCANC_04223</name>
</gene>
<dbReference type="GO" id="GO:0005737">
    <property type="term" value="C:cytoplasm"/>
    <property type="evidence" value="ECO:0007669"/>
    <property type="project" value="TreeGrafter"/>
</dbReference>
<dbReference type="PANTHER" id="PTHR15139">
    <property type="entry name" value="TUBULIN FOLDING COFACTOR C"/>
    <property type="match status" value="1"/>
</dbReference>
<accession>A0A2N5VX40</accession>
<feature type="domain" description="C-CAP/cofactor C-like" evidence="3">
    <location>
        <begin position="196"/>
        <end position="319"/>
    </location>
</feature>
<feature type="region of interest" description="Disordered" evidence="2">
    <location>
        <begin position="1"/>
        <end position="22"/>
    </location>
</feature>
<evidence type="ECO:0000256" key="2">
    <source>
        <dbReference type="SAM" id="MobiDB-lite"/>
    </source>
</evidence>
<dbReference type="PROSITE" id="PS51329">
    <property type="entry name" value="C_CAP_COFACTOR_C"/>
    <property type="match status" value="1"/>
</dbReference>
<keyword evidence="5" id="KW-1185">Reference proteome</keyword>
<organism evidence="4 5">
    <name type="scientific">Puccinia coronata f. sp. avenae</name>
    <dbReference type="NCBI Taxonomy" id="200324"/>
    <lineage>
        <taxon>Eukaryota</taxon>
        <taxon>Fungi</taxon>
        <taxon>Dikarya</taxon>
        <taxon>Basidiomycota</taxon>
        <taxon>Pucciniomycotina</taxon>
        <taxon>Pucciniomycetes</taxon>
        <taxon>Pucciniales</taxon>
        <taxon>Pucciniaceae</taxon>
        <taxon>Puccinia</taxon>
    </lineage>
</organism>
<protein>
    <recommendedName>
        <fullName evidence="3">C-CAP/cofactor C-like domain-containing protein</fullName>
    </recommendedName>
</protein>
<name>A0A2N5VX40_9BASI</name>
<dbReference type="GO" id="GO:0007023">
    <property type="term" value="P:post-chaperonin tubulin folding pathway"/>
    <property type="evidence" value="ECO:0007669"/>
    <property type="project" value="InterPro"/>
</dbReference>
<dbReference type="Proteomes" id="UP000235388">
    <property type="component" value="Unassembled WGS sequence"/>
</dbReference>
<comment type="similarity">
    <text evidence="1">Belongs to the TBCC family.</text>
</comment>
<dbReference type="STRING" id="200324.A0A2N5VX40"/>
<feature type="region of interest" description="Disordered" evidence="2">
    <location>
        <begin position="114"/>
        <end position="167"/>
    </location>
</feature>
<dbReference type="EMBL" id="PGCJ01000044">
    <property type="protein sequence ID" value="PLW54550.1"/>
    <property type="molecule type" value="Genomic_DNA"/>
</dbReference>
<dbReference type="Gene3D" id="2.160.20.70">
    <property type="match status" value="1"/>
</dbReference>
<dbReference type="OrthoDB" id="194775at2759"/>
<dbReference type="InterPro" id="IPR016098">
    <property type="entry name" value="CAP/MinC_C"/>
</dbReference>
<dbReference type="GO" id="GO:0007021">
    <property type="term" value="P:tubulin complex assembly"/>
    <property type="evidence" value="ECO:0007669"/>
    <property type="project" value="TreeGrafter"/>
</dbReference>
<dbReference type="InterPro" id="IPR027684">
    <property type="entry name" value="TBCC"/>
</dbReference>
<reference evidence="4 5" key="1">
    <citation type="submission" date="2017-11" db="EMBL/GenBank/DDBJ databases">
        <title>De novo assembly and phasing of dikaryotic genomes from two isolates of Puccinia coronata f. sp. avenae, the causal agent of oat crown rust.</title>
        <authorList>
            <person name="Miller M.E."/>
            <person name="Zhang Y."/>
            <person name="Omidvar V."/>
            <person name="Sperschneider J."/>
            <person name="Schwessinger B."/>
            <person name="Raley C."/>
            <person name="Palmer J.M."/>
            <person name="Garnica D."/>
            <person name="Upadhyaya N."/>
            <person name="Rathjen J."/>
            <person name="Taylor J.M."/>
            <person name="Park R.F."/>
            <person name="Dodds P.N."/>
            <person name="Hirsch C.D."/>
            <person name="Kianian S.F."/>
            <person name="Figueroa M."/>
        </authorList>
    </citation>
    <scope>NUCLEOTIDE SEQUENCE [LARGE SCALE GENOMIC DNA]</scope>
    <source>
        <strain evidence="4">12NC29</strain>
    </source>
</reference>
<feature type="region of interest" description="Disordered" evidence="2">
    <location>
        <begin position="300"/>
        <end position="331"/>
    </location>
</feature>
<evidence type="ECO:0000313" key="4">
    <source>
        <dbReference type="EMBL" id="PLW54550.1"/>
    </source>
</evidence>
<feature type="compositionally biased region" description="Basic and acidic residues" evidence="2">
    <location>
        <begin position="1"/>
        <end position="11"/>
    </location>
</feature>
<evidence type="ECO:0000256" key="1">
    <source>
        <dbReference type="ARBA" id="ARBA00008848"/>
    </source>
</evidence>
<evidence type="ECO:0000313" key="5">
    <source>
        <dbReference type="Proteomes" id="UP000235388"/>
    </source>
</evidence>
<dbReference type="Pfam" id="PF07986">
    <property type="entry name" value="TBCC"/>
    <property type="match status" value="1"/>
</dbReference>
<evidence type="ECO:0000259" key="3">
    <source>
        <dbReference type="PROSITE" id="PS51329"/>
    </source>
</evidence>
<dbReference type="AlphaFoldDB" id="A0A2N5VX40"/>
<feature type="compositionally biased region" description="Polar residues" evidence="2">
    <location>
        <begin position="322"/>
        <end position="331"/>
    </location>
</feature>
<dbReference type="PANTHER" id="PTHR15139:SF0">
    <property type="entry name" value="TUBULIN-SPECIFIC CHAPERONE C"/>
    <property type="match status" value="1"/>
</dbReference>